<organism evidence="2 3">
    <name type="scientific">Paramuricea clavata</name>
    <name type="common">Red gorgonian</name>
    <name type="synonym">Violescent sea-whip</name>
    <dbReference type="NCBI Taxonomy" id="317549"/>
    <lineage>
        <taxon>Eukaryota</taxon>
        <taxon>Metazoa</taxon>
        <taxon>Cnidaria</taxon>
        <taxon>Anthozoa</taxon>
        <taxon>Octocorallia</taxon>
        <taxon>Malacalcyonacea</taxon>
        <taxon>Plexauridae</taxon>
        <taxon>Paramuricea</taxon>
    </lineage>
</organism>
<dbReference type="OrthoDB" id="6162110at2759"/>
<feature type="region of interest" description="Disordered" evidence="1">
    <location>
        <begin position="174"/>
        <end position="209"/>
    </location>
</feature>
<evidence type="ECO:0000313" key="2">
    <source>
        <dbReference type="EMBL" id="CAB4017415.1"/>
    </source>
</evidence>
<keyword evidence="3" id="KW-1185">Reference proteome</keyword>
<dbReference type="EMBL" id="CACRXK020009536">
    <property type="protein sequence ID" value="CAB4017415.1"/>
    <property type="molecule type" value="Genomic_DNA"/>
</dbReference>
<proteinExistence type="predicted"/>
<feature type="non-terminal residue" evidence="2">
    <location>
        <position position="527"/>
    </location>
</feature>
<evidence type="ECO:0000256" key="1">
    <source>
        <dbReference type="SAM" id="MobiDB-lite"/>
    </source>
</evidence>
<comment type="caution">
    <text evidence="2">The sequence shown here is derived from an EMBL/GenBank/DDBJ whole genome shotgun (WGS) entry which is preliminary data.</text>
</comment>
<protein>
    <submittedName>
        <fullName evidence="2">Uncharacterized protein</fullName>
    </submittedName>
</protein>
<evidence type="ECO:0000313" key="3">
    <source>
        <dbReference type="Proteomes" id="UP001152795"/>
    </source>
</evidence>
<reference evidence="2" key="1">
    <citation type="submission" date="2020-04" db="EMBL/GenBank/DDBJ databases">
        <authorList>
            <person name="Alioto T."/>
            <person name="Alioto T."/>
            <person name="Gomez Garrido J."/>
        </authorList>
    </citation>
    <scope>NUCLEOTIDE SEQUENCE</scope>
    <source>
        <strain evidence="2">A484AB</strain>
    </source>
</reference>
<feature type="compositionally biased region" description="Basic and acidic residues" evidence="1">
    <location>
        <begin position="181"/>
        <end position="207"/>
    </location>
</feature>
<name>A0A7D9EWU7_PARCT</name>
<sequence length="527" mass="60034">AGEASGRKPASVSADCNCLFNALSVAIVGNESLAKELRVRAFIELSDGKKFYEAEYKSSDLKDVALCYEKEFMDSAKVGAYSTTWNIQAAATVLQRNIITICPTKTTVKALNRTFRPRGSARSRPTVYIMWTSASRAENGNWNLNHFVPLLIDSAQFFLCAGFVVKQQTSDTESEPAKVVVAEDTKEKQEKSSNKESVVKKKADGDPKQLSVEDAAKNLIELKKNTNKIRDDYKRQKEHITKLQPHEDGYKMLKYRERMTKDVKEDFRKYQYTKDGTSTSKVEKRGNGAAIGTIAGTKIHSELSTHIRSKGKISTPRAKYIIERVELFFREYQNSEKDTPKEQGEIKFLEAEFPFVGYMTHKIKNERPEIYFWDGNADAIGLYKGNYVIIDWKVVDLPEFWNNAYGKYLHQCLVYAWLLKLHLGLEKLPYILIVPIHSVTEKDIDPGLFYDFPKECKDKLEEQYKWSTNLDGSKQEVIMSLPSTLINNNIAVKNFIDKKITLGSLFKPDCTLKQLLDALGRANLKVE</sequence>
<dbReference type="CDD" id="cd22791">
    <property type="entry name" value="OTU_VRTN"/>
    <property type="match status" value="1"/>
</dbReference>
<dbReference type="InterPro" id="IPR047273">
    <property type="entry name" value="VRTN_OTU_dom"/>
</dbReference>
<dbReference type="AlphaFoldDB" id="A0A7D9EWU7"/>
<accession>A0A7D9EWU7</accession>
<dbReference type="Proteomes" id="UP001152795">
    <property type="component" value="Unassembled WGS sequence"/>
</dbReference>
<dbReference type="Gene3D" id="3.90.70.80">
    <property type="match status" value="1"/>
</dbReference>
<gene>
    <name evidence="2" type="ORF">PACLA_8A056968</name>
</gene>